<dbReference type="PRINTS" id="PR00174">
    <property type="entry name" value="LACYSMPORT"/>
</dbReference>
<dbReference type="SUPFAM" id="SSF103473">
    <property type="entry name" value="MFS general substrate transporter"/>
    <property type="match status" value="1"/>
</dbReference>
<feature type="transmembrane region" description="Helical" evidence="8">
    <location>
        <begin position="101"/>
        <end position="125"/>
    </location>
</feature>
<keyword evidence="4" id="KW-0997">Cell inner membrane</keyword>
<dbReference type="InterPro" id="IPR020846">
    <property type="entry name" value="MFS_dom"/>
</dbReference>
<reference evidence="10 11" key="1">
    <citation type="submission" date="2017-11" db="EMBL/GenBank/DDBJ databases">
        <authorList>
            <person name="Han C.G."/>
        </authorList>
    </citation>
    <scope>NUCLEOTIDE SEQUENCE [LARGE SCALE GENOMIC DNA]</scope>
    <source>
        <strain evidence="10 11">A5</strain>
    </source>
</reference>
<evidence type="ECO:0000256" key="5">
    <source>
        <dbReference type="ARBA" id="ARBA00022692"/>
    </source>
</evidence>
<keyword evidence="6 8" id="KW-1133">Transmembrane helix</keyword>
<dbReference type="InterPro" id="IPR036259">
    <property type="entry name" value="MFS_trans_sf"/>
</dbReference>
<keyword evidence="7 8" id="KW-0472">Membrane</keyword>
<keyword evidence="3" id="KW-1003">Cell membrane</keyword>
<dbReference type="EMBL" id="PICB01002072">
    <property type="protein sequence ID" value="PLP39805.1"/>
    <property type="molecule type" value="Genomic_DNA"/>
</dbReference>
<reference evidence="10 11" key="2">
    <citation type="submission" date="2018-01" db="EMBL/GenBank/DDBJ databases">
        <title>Genomic study of Klebsiella pneumoniae.</title>
        <authorList>
            <person name="Yang Y."/>
            <person name="Bicalho R."/>
        </authorList>
    </citation>
    <scope>NUCLEOTIDE SEQUENCE [LARGE SCALE GENOMIC DNA]</scope>
    <source>
        <strain evidence="10 11">A5</strain>
    </source>
</reference>
<dbReference type="Pfam" id="PF01306">
    <property type="entry name" value="LacY_symp"/>
    <property type="match status" value="1"/>
</dbReference>
<dbReference type="GO" id="GO:0030395">
    <property type="term" value="F:lactose binding"/>
    <property type="evidence" value="ECO:0007669"/>
    <property type="project" value="TreeGrafter"/>
</dbReference>
<protein>
    <submittedName>
        <fullName evidence="10">MFS transporter</fullName>
    </submittedName>
</protein>
<evidence type="ECO:0000313" key="11">
    <source>
        <dbReference type="Proteomes" id="UP000234473"/>
    </source>
</evidence>
<feature type="domain" description="Major facilitator superfamily (MFS) profile" evidence="9">
    <location>
        <begin position="1"/>
        <end position="129"/>
    </location>
</feature>
<evidence type="ECO:0000256" key="7">
    <source>
        <dbReference type="ARBA" id="ARBA00023136"/>
    </source>
</evidence>
<evidence type="ECO:0000256" key="4">
    <source>
        <dbReference type="ARBA" id="ARBA00022519"/>
    </source>
</evidence>
<feature type="transmembrane region" description="Helical" evidence="8">
    <location>
        <begin position="77"/>
        <end position="95"/>
    </location>
</feature>
<evidence type="ECO:0000256" key="6">
    <source>
        <dbReference type="ARBA" id="ARBA00022989"/>
    </source>
</evidence>
<sequence>MMKAHHSHSYPLLSALLFFFFVTWSSSGSLLSIWLHQEVGLKAGDTGIIYAVLSVSALFAQVCYGFIQDKLGLRKHLLWYITALLILSGPAYLLFGHLLKINVLLGSIFGGIYIGLTFNGGIGVLESYT</sequence>
<comment type="subcellular location">
    <subcellularLocation>
        <location evidence="1">Cell inner membrane</location>
        <topology evidence="1">Multi-pass membrane protein</topology>
    </subcellularLocation>
</comment>
<evidence type="ECO:0000256" key="8">
    <source>
        <dbReference type="SAM" id="Phobius"/>
    </source>
</evidence>
<evidence type="ECO:0000256" key="1">
    <source>
        <dbReference type="ARBA" id="ARBA00004429"/>
    </source>
</evidence>
<dbReference type="GO" id="GO:0005886">
    <property type="term" value="C:plasma membrane"/>
    <property type="evidence" value="ECO:0007669"/>
    <property type="project" value="UniProtKB-SubCell"/>
</dbReference>
<dbReference type="AlphaFoldDB" id="A0A2N5A7M3"/>
<organism evidence="10 11">
    <name type="scientific">Klebsiella variicola</name>
    <dbReference type="NCBI Taxonomy" id="244366"/>
    <lineage>
        <taxon>Bacteria</taxon>
        <taxon>Pseudomonadati</taxon>
        <taxon>Pseudomonadota</taxon>
        <taxon>Gammaproteobacteria</taxon>
        <taxon>Enterobacterales</taxon>
        <taxon>Enterobacteriaceae</taxon>
        <taxon>Klebsiella/Raoultella group</taxon>
        <taxon>Klebsiella</taxon>
        <taxon>Klebsiella pneumoniae complex</taxon>
    </lineage>
</organism>
<feature type="transmembrane region" description="Helical" evidence="8">
    <location>
        <begin position="12"/>
        <end position="35"/>
    </location>
</feature>
<proteinExistence type="predicted"/>
<gene>
    <name evidence="10" type="ORF">CWM98_28940</name>
</gene>
<keyword evidence="2" id="KW-0813">Transport</keyword>
<dbReference type="PROSITE" id="PS50850">
    <property type="entry name" value="MFS"/>
    <property type="match status" value="1"/>
</dbReference>
<accession>A0A2N5A7M3</accession>
<feature type="non-terminal residue" evidence="10">
    <location>
        <position position="129"/>
    </location>
</feature>
<dbReference type="PANTHER" id="PTHR23522">
    <property type="entry name" value="BLL5896 PROTEIN"/>
    <property type="match status" value="1"/>
</dbReference>
<feature type="transmembrane region" description="Helical" evidence="8">
    <location>
        <begin position="47"/>
        <end position="65"/>
    </location>
</feature>
<keyword evidence="5 8" id="KW-0812">Transmembrane</keyword>
<evidence type="ECO:0000256" key="3">
    <source>
        <dbReference type="ARBA" id="ARBA00022475"/>
    </source>
</evidence>
<dbReference type="Proteomes" id="UP000234473">
    <property type="component" value="Unassembled WGS sequence"/>
</dbReference>
<evidence type="ECO:0000313" key="10">
    <source>
        <dbReference type="EMBL" id="PLP39805.1"/>
    </source>
</evidence>
<dbReference type="InterPro" id="IPR000576">
    <property type="entry name" value="LacY/RafB_perm_fam"/>
</dbReference>
<evidence type="ECO:0000259" key="9">
    <source>
        <dbReference type="PROSITE" id="PS50850"/>
    </source>
</evidence>
<dbReference type="PANTHER" id="PTHR23522:SF10">
    <property type="entry name" value="3-PHENYLPROPIONIC ACID TRANSPORTER-RELATED"/>
    <property type="match status" value="1"/>
</dbReference>
<dbReference type="Gene3D" id="1.20.1250.20">
    <property type="entry name" value="MFS general substrate transporter like domains"/>
    <property type="match status" value="1"/>
</dbReference>
<dbReference type="GO" id="GO:0015528">
    <property type="term" value="F:lactose:proton symporter activity"/>
    <property type="evidence" value="ECO:0007669"/>
    <property type="project" value="TreeGrafter"/>
</dbReference>
<comment type="caution">
    <text evidence="10">The sequence shown here is derived from an EMBL/GenBank/DDBJ whole genome shotgun (WGS) entry which is preliminary data.</text>
</comment>
<evidence type="ECO:0000256" key="2">
    <source>
        <dbReference type="ARBA" id="ARBA00022448"/>
    </source>
</evidence>
<name>A0A2N5A7M3_KLEVA</name>